<name>A0A4Y9ZTS0_9AGAM</name>
<keyword evidence="3" id="KW-1185">Reference proteome</keyword>
<feature type="region of interest" description="Disordered" evidence="1">
    <location>
        <begin position="36"/>
        <end position="101"/>
    </location>
</feature>
<proteinExistence type="predicted"/>
<sequence length="322" mass="37721">MTNAGWTLIDVTDLGAITYKTVPAAHAPVEFICRDATPPSVTSTAPSSPRSSLSKSSKWSWTVIPSPRKQTSAPRKRPRKPALKPANKAVDEPHSPPPLVRGLPEDDWRYLGLPVPRKDEELRYLEQRGLISLREKLNAWADEERVNSQSLIEAKWNGRIARGLAAQQPQAMLDIWRHHRDRDVAECERRWRRRADERFQDRYWEIVSEYMQIQNATAHGFTISAAEARHLVKTHFSNFVAIARDQAEEDFKRVEIPRDQAHLEKFTEPLLRLDRYYERLIKKYYEDKDVRHGQYMLKVETEVIHRERVRRVKEFRSARRAK</sequence>
<gene>
    <name evidence="2" type="ORF">EWM64_g6036</name>
</gene>
<reference evidence="2 3" key="1">
    <citation type="submission" date="2019-02" db="EMBL/GenBank/DDBJ databases">
        <title>Genome sequencing of the rare red list fungi Hericium alpestre (H. flagellum).</title>
        <authorList>
            <person name="Buettner E."/>
            <person name="Kellner H."/>
        </authorList>
    </citation>
    <scope>NUCLEOTIDE SEQUENCE [LARGE SCALE GENOMIC DNA]</scope>
    <source>
        <strain evidence="2 3">DSM 108284</strain>
    </source>
</reference>
<organism evidence="2 3">
    <name type="scientific">Hericium alpestre</name>
    <dbReference type="NCBI Taxonomy" id="135208"/>
    <lineage>
        <taxon>Eukaryota</taxon>
        <taxon>Fungi</taxon>
        <taxon>Dikarya</taxon>
        <taxon>Basidiomycota</taxon>
        <taxon>Agaricomycotina</taxon>
        <taxon>Agaricomycetes</taxon>
        <taxon>Russulales</taxon>
        <taxon>Hericiaceae</taxon>
        <taxon>Hericium</taxon>
    </lineage>
</organism>
<comment type="caution">
    <text evidence="2">The sequence shown here is derived from an EMBL/GenBank/DDBJ whole genome shotgun (WGS) entry which is preliminary data.</text>
</comment>
<accession>A0A4Y9ZTS0</accession>
<feature type="compositionally biased region" description="Low complexity" evidence="1">
    <location>
        <begin position="36"/>
        <end position="63"/>
    </location>
</feature>
<dbReference type="Proteomes" id="UP000298061">
    <property type="component" value="Unassembled WGS sequence"/>
</dbReference>
<dbReference type="EMBL" id="SFCI01000778">
    <property type="protein sequence ID" value="TFY77975.1"/>
    <property type="molecule type" value="Genomic_DNA"/>
</dbReference>
<protein>
    <submittedName>
        <fullName evidence="2">Uncharacterized protein</fullName>
    </submittedName>
</protein>
<evidence type="ECO:0000313" key="3">
    <source>
        <dbReference type="Proteomes" id="UP000298061"/>
    </source>
</evidence>
<dbReference type="AlphaFoldDB" id="A0A4Y9ZTS0"/>
<evidence type="ECO:0000256" key="1">
    <source>
        <dbReference type="SAM" id="MobiDB-lite"/>
    </source>
</evidence>
<evidence type="ECO:0000313" key="2">
    <source>
        <dbReference type="EMBL" id="TFY77975.1"/>
    </source>
</evidence>